<dbReference type="Proteomes" id="UP000681315">
    <property type="component" value="Unassembled WGS sequence"/>
</dbReference>
<proteinExistence type="predicted"/>
<sequence length="45" mass="4882">MTNIISPAVTCLLAGRQTSFRGHDHYSGLFTELGNLYNNAKGNAQ</sequence>
<dbReference type="EMBL" id="JAGEVG010000099">
    <property type="protein sequence ID" value="MBO3100342.1"/>
    <property type="molecule type" value="Genomic_DNA"/>
</dbReference>
<keyword evidence="2" id="KW-1185">Reference proteome</keyword>
<reference evidence="1 2" key="1">
    <citation type="submission" date="2021-03" db="EMBL/GenBank/DDBJ databases">
        <title>Gelidibacter sp. nov., isolated from costal sediment.</title>
        <authorList>
            <person name="Lun K.-Y."/>
        </authorList>
    </citation>
    <scope>NUCLEOTIDE SEQUENCE [LARGE SCALE GENOMIC DNA]</scope>
    <source>
        <strain evidence="1 2">DF109</strain>
    </source>
</reference>
<evidence type="ECO:0000313" key="1">
    <source>
        <dbReference type="EMBL" id="MBO3100342.1"/>
    </source>
</evidence>
<protein>
    <submittedName>
        <fullName evidence="1">Uncharacterized protein</fullName>
    </submittedName>
</protein>
<comment type="caution">
    <text evidence="1">The sequence shown here is derived from an EMBL/GenBank/DDBJ whole genome shotgun (WGS) entry which is preliminary data.</text>
</comment>
<organism evidence="1 2">
    <name type="scientific">Gelidibacter pelagius</name>
    <dbReference type="NCBI Taxonomy" id="2819985"/>
    <lineage>
        <taxon>Bacteria</taxon>
        <taxon>Pseudomonadati</taxon>
        <taxon>Bacteroidota</taxon>
        <taxon>Flavobacteriia</taxon>
        <taxon>Flavobacteriales</taxon>
        <taxon>Flavobacteriaceae</taxon>
        <taxon>Gelidibacter</taxon>
    </lineage>
</organism>
<name>A0ABS3T017_9FLAO</name>
<gene>
    <name evidence="1" type="ORF">J4051_18925</name>
</gene>
<accession>A0ABS3T017</accession>
<dbReference type="RefSeq" id="WP_208235439.1">
    <property type="nucleotide sequence ID" value="NZ_JAGEVG010000099.1"/>
</dbReference>
<evidence type="ECO:0000313" key="2">
    <source>
        <dbReference type="Proteomes" id="UP000681315"/>
    </source>
</evidence>